<protein>
    <submittedName>
        <fullName evidence="13">CRIB domain-containing protein</fullName>
    </submittedName>
</protein>
<dbReference type="InterPro" id="IPR036936">
    <property type="entry name" value="CRIB_dom_sf"/>
</dbReference>
<name>A0A915PXS0_9BILA</name>
<dbReference type="InterPro" id="IPR039056">
    <property type="entry name" value="SPEC"/>
</dbReference>
<dbReference type="AlphaFoldDB" id="A0A915PXS0"/>
<feature type="domain" description="CRIB" evidence="11">
    <location>
        <begin position="31"/>
        <end position="44"/>
    </location>
</feature>
<keyword evidence="9" id="KW-0206">Cytoskeleton</keyword>
<dbReference type="InterPro" id="IPR000095">
    <property type="entry name" value="CRIB_dom"/>
</dbReference>
<evidence type="ECO:0000313" key="13">
    <source>
        <dbReference type="WBParaSite" id="sdigi.contig558.g8998.t1"/>
    </source>
</evidence>
<reference evidence="13" key="1">
    <citation type="submission" date="2022-11" db="UniProtKB">
        <authorList>
            <consortium name="WormBaseParasite"/>
        </authorList>
    </citation>
    <scope>IDENTIFICATION</scope>
</reference>
<dbReference type="PROSITE" id="PS50108">
    <property type="entry name" value="CRIB"/>
    <property type="match status" value="1"/>
</dbReference>
<keyword evidence="6" id="KW-0133">Cell shape</keyword>
<keyword evidence="10" id="KW-0449">Lipoprotein</keyword>
<proteinExistence type="inferred from homology"/>
<evidence type="ECO:0000256" key="7">
    <source>
        <dbReference type="ARBA" id="ARBA00023136"/>
    </source>
</evidence>
<evidence type="ECO:0000256" key="1">
    <source>
        <dbReference type="ARBA" id="ARBA00004193"/>
    </source>
</evidence>
<evidence type="ECO:0000256" key="3">
    <source>
        <dbReference type="ARBA" id="ARBA00005720"/>
    </source>
</evidence>
<comment type="subcellular location">
    <subcellularLocation>
        <location evidence="1">Cell membrane</location>
        <topology evidence="1">Lipid-anchor</topology>
    </subcellularLocation>
    <subcellularLocation>
        <location evidence="2">Cytoplasm</location>
        <location evidence="2">Cytoskeleton</location>
    </subcellularLocation>
</comment>
<dbReference type="CDD" id="cd00132">
    <property type="entry name" value="CRIB"/>
    <property type="match status" value="1"/>
</dbReference>
<dbReference type="GO" id="GO:0031267">
    <property type="term" value="F:small GTPase binding"/>
    <property type="evidence" value="ECO:0007669"/>
    <property type="project" value="InterPro"/>
</dbReference>
<keyword evidence="5" id="KW-0963">Cytoplasm</keyword>
<dbReference type="Proteomes" id="UP000887581">
    <property type="component" value="Unplaced"/>
</dbReference>
<sequence length="123" mass="14095">MIRRSPRFWFLNCCISPQSEIARIRIDRSMIGGPTDFRHIGHMGANDLNTTFNVDAVSCLLRSKGDDSYSLPVPQHLRANDIPIRVTEIFRYTKPATLPYMLNEKRERSTIAIIEKNKSASIM</sequence>
<dbReference type="Gene3D" id="3.90.810.10">
    <property type="entry name" value="CRIB domain"/>
    <property type="match status" value="1"/>
</dbReference>
<dbReference type="WBParaSite" id="sdigi.contig558.g8998.t1">
    <property type="protein sequence ID" value="sdigi.contig558.g8998.t1"/>
    <property type="gene ID" value="sdigi.contig558.g8998"/>
</dbReference>
<dbReference type="PANTHER" id="PTHR13502">
    <property type="entry name" value="CDC42 SMALL EFFECTOR PROTEIN HOMOLOG"/>
    <property type="match status" value="1"/>
</dbReference>
<dbReference type="GO" id="GO:0005856">
    <property type="term" value="C:cytoskeleton"/>
    <property type="evidence" value="ECO:0007669"/>
    <property type="project" value="UniProtKB-SubCell"/>
</dbReference>
<evidence type="ECO:0000256" key="9">
    <source>
        <dbReference type="ARBA" id="ARBA00023212"/>
    </source>
</evidence>
<evidence type="ECO:0000256" key="2">
    <source>
        <dbReference type="ARBA" id="ARBA00004245"/>
    </source>
</evidence>
<comment type="similarity">
    <text evidence="3">Belongs to the CDC42SE/SPEC family.</text>
</comment>
<dbReference type="GO" id="GO:0035023">
    <property type="term" value="P:regulation of Rho protein signal transduction"/>
    <property type="evidence" value="ECO:0007669"/>
    <property type="project" value="InterPro"/>
</dbReference>
<evidence type="ECO:0000256" key="10">
    <source>
        <dbReference type="ARBA" id="ARBA00023288"/>
    </source>
</evidence>
<keyword evidence="8" id="KW-0564">Palmitate</keyword>
<evidence type="ECO:0000259" key="11">
    <source>
        <dbReference type="PROSITE" id="PS50108"/>
    </source>
</evidence>
<evidence type="ECO:0000313" key="12">
    <source>
        <dbReference type="Proteomes" id="UP000887581"/>
    </source>
</evidence>
<organism evidence="12 13">
    <name type="scientific">Setaria digitata</name>
    <dbReference type="NCBI Taxonomy" id="48799"/>
    <lineage>
        <taxon>Eukaryota</taxon>
        <taxon>Metazoa</taxon>
        <taxon>Ecdysozoa</taxon>
        <taxon>Nematoda</taxon>
        <taxon>Chromadorea</taxon>
        <taxon>Rhabditida</taxon>
        <taxon>Spirurina</taxon>
        <taxon>Spiruromorpha</taxon>
        <taxon>Filarioidea</taxon>
        <taxon>Setariidae</taxon>
        <taxon>Setaria</taxon>
    </lineage>
</organism>
<keyword evidence="4" id="KW-1003">Cell membrane</keyword>
<evidence type="ECO:0000256" key="6">
    <source>
        <dbReference type="ARBA" id="ARBA00022960"/>
    </source>
</evidence>
<keyword evidence="7" id="KW-0472">Membrane</keyword>
<evidence type="ECO:0000256" key="8">
    <source>
        <dbReference type="ARBA" id="ARBA00023139"/>
    </source>
</evidence>
<evidence type="ECO:0000256" key="5">
    <source>
        <dbReference type="ARBA" id="ARBA00022490"/>
    </source>
</evidence>
<dbReference type="GO" id="GO:0005886">
    <property type="term" value="C:plasma membrane"/>
    <property type="evidence" value="ECO:0007669"/>
    <property type="project" value="UniProtKB-SubCell"/>
</dbReference>
<evidence type="ECO:0000256" key="4">
    <source>
        <dbReference type="ARBA" id="ARBA00022475"/>
    </source>
</evidence>
<keyword evidence="12" id="KW-1185">Reference proteome</keyword>
<dbReference type="GO" id="GO:0008360">
    <property type="term" value="P:regulation of cell shape"/>
    <property type="evidence" value="ECO:0007669"/>
    <property type="project" value="UniProtKB-KW"/>
</dbReference>
<accession>A0A915PXS0</accession>